<dbReference type="EMBL" id="UGYW01000002">
    <property type="protein sequence ID" value="SUJ30570.1"/>
    <property type="molecule type" value="Genomic_DNA"/>
</dbReference>
<dbReference type="GO" id="GO:0005975">
    <property type="term" value="P:carbohydrate metabolic process"/>
    <property type="evidence" value="ECO:0007669"/>
    <property type="project" value="UniProtKB-ARBA"/>
</dbReference>
<evidence type="ECO:0008006" key="4">
    <source>
        <dbReference type="Google" id="ProtNLM"/>
    </source>
</evidence>
<sequence>MKWYSLKFSALALVVFLVNCGGSSVEVDKPVVPTDRVISFSGMDWIVRTTNNKTEGPGPNRFSDSDKNVWVDGTNRLHLKIRQEGGNWYCAGVTAKKSMGYGKYIFYIGSDINQLDKNVVAGLFTYLNDEEEIDIEFSKWAVADNVNSQFVSQPSTIAGNKVRFDIAPNLGQTQHYFDWQEKQIAFASSYTDSKGLSRPIHEWIYTGKQIPKEKNEKLKLNLWLFRGQMPSDLKEQEIVIDSVRFVKQ</sequence>
<evidence type="ECO:0000256" key="1">
    <source>
        <dbReference type="SAM" id="SignalP"/>
    </source>
</evidence>
<reference evidence="2 3" key="1">
    <citation type="submission" date="2018-06" db="EMBL/GenBank/DDBJ databases">
        <authorList>
            <consortium name="Pathogen Informatics"/>
            <person name="Doyle S."/>
        </authorList>
    </citation>
    <scope>NUCLEOTIDE SEQUENCE [LARGE SCALE GENOMIC DNA]</scope>
    <source>
        <strain evidence="2 3">NCTC11388</strain>
    </source>
</reference>
<dbReference type="CDD" id="cd00413">
    <property type="entry name" value="Glyco_hydrolase_16"/>
    <property type="match status" value="1"/>
</dbReference>
<dbReference type="InterPro" id="IPR013320">
    <property type="entry name" value="ConA-like_dom_sf"/>
</dbReference>
<dbReference type="SUPFAM" id="SSF49899">
    <property type="entry name" value="Concanavalin A-like lectins/glucanases"/>
    <property type="match status" value="1"/>
</dbReference>
<gene>
    <name evidence="2" type="ORF">NCTC11388_04817</name>
</gene>
<feature type="signal peptide" evidence="1">
    <location>
        <begin position="1"/>
        <end position="20"/>
    </location>
</feature>
<protein>
    <recommendedName>
        <fullName evidence="4">GH16 domain-containing protein</fullName>
    </recommendedName>
</protein>
<keyword evidence="1" id="KW-0732">Signal</keyword>
<accession>A0A380CW86</accession>
<dbReference type="GO" id="GO:0004553">
    <property type="term" value="F:hydrolase activity, hydrolyzing O-glycosyl compounds"/>
    <property type="evidence" value="ECO:0007669"/>
    <property type="project" value="UniProtKB-ARBA"/>
</dbReference>
<organism evidence="2 3">
    <name type="scientific">Sphingobacterium spiritivorum</name>
    <name type="common">Flavobacterium spiritivorum</name>
    <dbReference type="NCBI Taxonomy" id="258"/>
    <lineage>
        <taxon>Bacteria</taxon>
        <taxon>Pseudomonadati</taxon>
        <taxon>Bacteroidota</taxon>
        <taxon>Sphingobacteriia</taxon>
        <taxon>Sphingobacteriales</taxon>
        <taxon>Sphingobacteriaceae</taxon>
        <taxon>Sphingobacterium</taxon>
    </lineage>
</organism>
<evidence type="ECO:0000313" key="2">
    <source>
        <dbReference type="EMBL" id="SUJ30570.1"/>
    </source>
</evidence>
<dbReference type="Proteomes" id="UP000254893">
    <property type="component" value="Unassembled WGS sequence"/>
</dbReference>
<evidence type="ECO:0000313" key="3">
    <source>
        <dbReference type="Proteomes" id="UP000254893"/>
    </source>
</evidence>
<feature type="chain" id="PRO_5016681876" description="GH16 domain-containing protein" evidence="1">
    <location>
        <begin position="21"/>
        <end position="248"/>
    </location>
</feature>
<dbReference type="RefSeq" id="WP_115171913.1">
    <property type="nucleotide sequence ID" value="NZ_UGYW01000002.1"/>
</dbReference>
<dbReference type="Gene3D" id="2.60.120.200">
    <property type="match status" value="1"/>
</dbReference>
<dbReference type="AlphaFoldDB" id="A0A380CW86"/>
<proteinExistence type="predicted"/>
<name>A0A380CW86_SPHSI</name>